<proteinExistence type="inferred from homology"/>
<evidence type="ECO:0000313" key="3">
    <source>
        <dbReference type="EMBL" id="QEA12479.1"/>
    </source>
</evidence>
<gene>
    <name evidence="3" type="ORF">FOZ74_05235</name>
</gene>
<dbReference type="Gene3D" id="1.20.890.30">
    <property type="entry name" value="VCA0319-like"/>
    <property type="match status" value="1"/>
</dbReference>
<dbReference type="Proteomes" id="UP000321199">
    <property type="component" value="Chromosome"/>
</dbReference>
<accession>A0A5B8RS50</accession>
<dbReference type="InterPro" id="IPR010985">
    <property type="entry name" value="Ribbon_hlx_hlx"/>
</dbReference>
<dbReference type="PANTHER" id="PTHR35401:SF2">
    <property type="entry name" value="ABC-TYPE TRANSPORT SYSTEM"/>
    <property type="match status" value="1"/>
</dbReference>
<evidence type="ECO:0000313" key="4">
    <source>
        <dbReference type="Proteomes" id="UP000321199"/>
    </source>
</evidence>
<dbReference type="Pfam" id="PF08681">
    <property type="entry name" value="TacA1"/>
    <property type="match status" value="1"/>
</dbReference>
<dbReference type="KEGG" id="cof:FOZ74_05235"/>
<organism evidence="3 4">
    <name type="scientific">Comamonas flocculans</name>
    <dbReference type="NCBI Taxonomy" id="2597701"/>
    <lineage>
        <taxon>Bacteria</taxon>
        <taxon>Pseudomonadati</taxon>
        <taxon>Pseudomonadota</taxon>
        <taxon>Betaproteobacteria</taxon>
        <taxon>Burkholderiales</taxon>
        <taxon>Comamonadaceae</taxon>
        <taxon>Comamonas</taxon>
    </lineage>
</organism>
<keyword evidence="1" id="KW-1277">Toxin-antitoxin system</keyword>
<dbReference type="EMBL" id="CP042344">
    <property type="protein sequence ID" value="QEA12479.1"/>
    <property type="molecule type" value="Genomic_DNA"/>
</dbReference>
<dbReference type="InterPro" id="IPR013321">
    <property type="entry name" value="Arc_rbn_hlx_hlx"/>
</dbReference>
<dbReference type="Gene3D" id="1.10.1220.10">
    <property type="entry name" value="Met repressor-like"/>
    <property type="match status" value="1"/>
</dbReference>
<dbReference type="SUPFAM" id="SSF47598">
    <property type="entry name" value="Ribbon-helix-helix"/>
    <property type="match status" value="1"/>
</dbReference>
<dbReference type="GO" id="GO:0006355">
    <property type="term" value="P:regulation of DNA-templated transcription"/>
    <property type="evidence" value="ECO:0007669"/>
    <property type="project" value="InterPro"/>
</dbReference>
<evidence type="ECO:0000256" key="1">
    <source>
        <dbReference type="ARBA" id="ARBA00022649"/>
    </source>
</evidence>
<protein>
    <submittedName>
        <fullName evidence="3">DUF1778 domain-containing protein</fullName>
    </submittedName>
</protein>
<reference evidence="3 4" key="1">
    <citation type="submission" date="2019-07" db="EMBL/GenBank/DDBJ databases">
        <title>Complete genome sequence of Comamonas sp. NLF 7-7 isolated from livestock.</title>
        <authorList>
            <person name="Kim D.H."/>
            <person name="Kim J.G."/>
        </authorList>
    </citation>
    <scope>NUCLEOTIDE SEQUENCE [LARGE SCALE GENOMIC DNA]</scope>
    <source>
        <strain evidence="3 4">NLF 7-7</strain>
    </source>
</reference>
<dbReference type="PANTHER" id="PTHR35401">
    <property type="entry name" value="COPG FAMILY HELIX-TURN-HELIX PROTEIN-RELATED-RELATED"/>
    <property type="match status" value="1"/>
</dbReference>
<comment type="similarity">
    <text evidence="2">Belongs to the TacA antitoxin family.</text>
</comment>
<dbReference type="RefSeq" id="WP_146912075.1">
    <property type="nucleotide sequence ID" value="NZ_CP042344.1"/>
</dbReference>
<name>A0A5B8RS50_9BURK</name>
<evidence type="ECO:0000256" key="2">
    <source>
        <dbReference type="ARBA" id="ARBA00049988"/>
    </source>
</evidence>
<dbReference type="AlphaFoldDB" id="A0A5B8RS50"/>
<dbReference type="OrthoDB" id="5297731at2"/>
<keyword evidence="4" id="KW-1185">Reference proteome</keyword>
<sequence>MTTTALERGRITARVPMAVQETLEMAASLTGATLNQFVVQTALREAERIIEQERVIRLSVRDTEAFLAALDHPLPPNAALKAALENFTARRNDQTGTLDWAPRPKRV</sequence>
<dbReference type="InterPro" id="IPR014795">
    <property type="entry name" value="TacA_1-like"/>
</dbReference>
<dbReference type="NCBIfam" id="NF041551">
    <property type="entry name" value="YlcI_YnfO_N"/>
    <property type="match status" value="1"/>
</dbReference>